<reference evidence="6 7" key="2">
    <citation type="journal article" date="2013" name="PLoS ONE">
        <title>INDIGO - INtegrated Data Warehouse of MIcrobial GenOmes with Examples from the Red Sea Extremophiles.</title>
        <authorList>
            <person name="Alam I."/>
            <person name="Antunes A."/>
            <person name="Kamau A.A."/>
            <person name="Ba Alawi W."/>
            <person name="Kalkatawi M."/>
            <person name="Stingl U."/>
            <person name="Bajic V.B."/>
        </authorList>
    </citation>
    <scope>NUCLEOTIDE SEQUENCE [LARGE SCALE GENOMIC DNA]</scope>
    <source>
        <strain evidence="6 7">E1L3A</strain>
    </source>
</reference>
<dbReference type="STRING" id="1033802.SSPSH_001054"/>
<gene>
    <name evidence="6" type="ORF">SSPSH_001054</name>
</gene>
<dbReference type="eggNOG" id="COG0789">
    <property type="taxonomic scope" value="Bacteria"/>
</dbReference>
<reference evidence="6 7" key="1">
    <citation type="journal article" date="2011" name="J. Bacteriol.">
        <title>Genome sequence of Salinisphaera shabanensis, a gammaproteobacterium from the harsh, variable environment of the brine-seawater interface of the Shaban Deep in the Red Sea.</title>
        <authorList>
            <person name="Antunes A."/>
            <person name="Alam I."/>
            <person name="Bajic V.B."/>
            <person name="Stingl U."/>
        </authorList>
    </citation>
    <scope>NUCLEOTIDE SEQUENCE [LARGE SCALE GENOMIC DNA]</scope>
    <source>
        <strain evidence="6 7">E1L3A</strain>
    </source>
</reference>
<dbReference type="SUPFAM" id="SSF46955">
    <property type="entry name" value="Putative DNA-binding domain"/>
    <property type="match status" value="1"/>
</dbReference>
<keyword evidence="3" id="KW-0238">DNA-binding</keyword>
<dbReference type="InterPro" id="IPR047057">
    <property type="entry name" value="MerR_fam"/>
</dbReference>
<feature type="domain" description="HTH merR-type" evidence="5">
    <location>
        <begin position="1"/>
        <end position="58"/>
    </location>
</feature>
<dbReference type="SMART" id="SM00422">
    <property type="entry name" value="HTH_MERR"/>
    <property type="match status" value="1"/>
</dbReference>
<keyword evidence="2" id="KW-0805">Transcription regulation</keyword>
<dbReference type="InterPro" id="IPR015358">
    <property type="entry name" value="Tscrpt_reg_MerR_DNA-bd"/>
</dbReference>
<dbReference type="Pfam" id="PF09278">
    <property type="entry name" value="MerR-DNA-bind"/>
    <property type="match status" value="1"/>
</dbReference>
<dbReference type="EMBL" id="AFNV02000006">
    <property type="protein sequence ID" value="ERJ19889.1"/>
    <property type="molecule type" value="Genomic_DNA"/>
</dbReference>
<sequence length="119" mass="13705">MSVDTLRYYEKIGLLSPVARDSRGRRRYVARDLARLHFIQRAQRCDFSLDEIRVLLESRSCRDAARPEVARLTEQKLQDIRTRMADLDRLQQELGNLLQLCRGSDQGCPIIDGLDASAE</sequence>
<dbReference type="GO" id="GO:0003700">
    <property type="term" value="F:DNA-binding transcription factor activity"/>
    <property type="evidence" value="ECO:0007669"/>
    <property type="project" value="InterPro"/>
</dbReference>
<evidence type="ECO:0000256" key="2">
    <source>
        <dbReference type="ARBA" id="ARBA00023015"/>
    </source>
</evidence>
<dbReference type="PANTHER" id="PTHR30204:SF69">
    <property type="entry name" value="MERR-FAMILY TRANSCRIPTIONAL REGULATOR"/>
    <property type="match status" value="1"/>
</dbReference>
<proteinExistence type="predicted"/>
<evidence type="ECO:0000313" key="7">
    <source>
        <dbReference type="Proteomes" id="UP000006242"/>
    </source>
</evidence>
<accession>U2FVE2</accession>
<dbReference type="InterPro" id="IPR009061">
    <property type="entry name" value="DNA-bd_dom_put_sf"/>
</dbReference>
<name>U2FVE2_9GAMM</name>
<protein>
    <submittedName>
        <fullName evidence="6">Precorrin-8X methylmutase protein</fullName>
        <ecNumber evidence="6">5.4.1.2</ecNumber>
    </submittedName>
</protein>
<dbReference type="GO" id="GO:0016853">
    <property type="term" value="F:isomerase activity"/>
    <property type="evidence" value="ECO:0007669"/>
    <property type="project" value="UniProtKB-KW"/>
</dbReference>
<dbReference type="PROSITE" id="PS50937">
    <property type="entry name" value="HTH_MERR_2"/>
    <property type="match status" value="1"/>
</dbReference>
<keyword evidence="4" id="KW-0804">Transcription</keyword>
<comment type="caution">
    <text evidence="6">The sequence shown here is derived from an EMBL/GenBank/DDBJ whole genome shotgun (WGS) entry which is preliminary data.</text>
</comment>
<dbReference type="EC" id="5.4.1.2" evidence="6"/>
<dbReference type="Gene3D" id="1.10.1660.10">
    <property type="match status" value="1"/>
</dbReference>
<keyword evidence="6" id="KW-0413">Isomerase</keyword>
<evidence type="ECO:0000256" key="4">
    <source>
        <dbReference type="ARBA" id="ARBA00023163"/>
    </source>
</evidence>
<keyword evidence="1" id="KW-0678">Repressor</keyword>
<dbReference type="PRINTS" id="PR00040">
    <property type="entry name" value="HTHMERR"/>
</dbReference>
<dbReference type="Pfam" id="PF00376">
    <property type="entry name" value="MerR"/>
    <property type="match status" value="1"/>
</dbReference>
<dbReference type="AlphaFoldDB" id="U2FVE2"/>
<dbReference type="Proteomes" id="UP000006242">
    <property type="component" value="Unassembled WGS sequence"/>
</dbReference>
<dbReference type="GO" id="GO:0003677">
    <property type="term" value="F:DNA binding"/>
    <property type="evidence" value="ECO:0007669"/>
    <property type="project" value="UniProtKB-KW"/>
</dbReference>
<evidence type="ECO:0000259" key="5">
    <source>
        <dbReference type="PROSITE" id="PS50937"/>
    </source>
</evidence>
<evidence type="ECO:0000256" key="1">
    <source>
        <dbReference type="ARBA" id="ARBA00022491"/>
    </source>
</evidence>
<evidence type="ECO:0000313" key="6">
    <source>
        <dbReference type="EMBL" id="ERJ19889.1"/>
    </source>
</evidence>
<dbReference type="InterPro" id="IPR000551">
    <property type="entry name" value="MerR-type_HTH_dom"/>
</dbReference>
<keyword evidence="7" id="KW-1185">Reference proteome</keyword>
<evidence type="ECO:0000256" key="3">
    <source>
        <dbReference type="ARBA" id="ARBA00023125"/>
    </source>
</evidence>
<dbReference type="OrthoDB" id="9808480at2"/>
<organism evidence="6 7">
    <name type="scientific">Salinisphaera shabanensis E1L3A</name>
    <dbReference type="NCBI Taxonomy" id="1033802"/>
    <lineage>
        <taxon>Bacteria</taxon>
        <taxon>Pseudomonadati</taxon>
        <taxon>Pseudomonadota</taxon>
        <taxon>Gammaproteobacteria</taxon>
        <taxon>Salinisphaerales</taxon>
        <taxon>Salinisphaeraceae</taxon>
        <taxon>Salinisphaera</taxon>
    </lineage>
</organism>
<dbReference type="PANTHER" id="PTHR30204">
    <property type="entry name" value="REDOX-CYCLING DRUG-SENSING TRANSCRIPTIONAL ACTIVATOR SOXR"/>
    <property type="match status" value="1"/>
</dbReference>